<accession>A0A3Q3KHR1</accession>
<organism evidence="10 11">
    <name type="scientific">Monopterus albus</name>
    <name type="common">Swamp eel</name>
    <dbReference type="NCBI Taxonomy" id="43700"/>
    <lineage>
        <taxon>Eukaryota</taxon>
        <taxon>Metazoa</taxon>
        <taxon>Chordata</taxon>
        <taxon>Craniata</taxon>
        <taxon>Vertebrata</taxon>
        <taxon>Euteleostomi</taxon>
        <taxon>Actinopterygii</taxon>
        <taxon>Neopterygii</taxon>
        <taxon>Teleostei</taxon>
        <taxon>Neoteleostei</taxon>
        <taxon>Acanthomorphata</taxon>
        <taxon>Anabantaria</taxon>
        <taxon>Synbranchiformes</taxon>
        <taxon>Synbranchidae</taxon>
        <taxon>Monopterus</taxon>
    </lineage>
</organism>
<keyword evidence="11" id="KW-1185">Reference proteome</keyword>
<evidence type="ECO:0000256" key="2">
    <source>
        <dbReference type="ARBA" id="ARBA00010666"/>
    </source>
</evidence>
<feature type="transmembrane region" description="Helical" evidence="8">
    <location>
        <begin position="425"/>
        <end position="447"/>
    </location>
</feature>
<feature type="domain" description="Cas1p 10 TM acyl transferase" evidence="9">
    <location>
        <begin position="286"/>
        <end position="765"/>
    </location>
</feature>
<feature type="transmembrane region" description="Helical" evidence="8">
    <location>
        <begin position="660"/>
        <end position="678"/>
    </location>
</feature>
<evidence type="ECO:0000259" key="9">
    <source>
        <dbReference type="Pfam" id="PF07779"/>
    </source>
</evidence>
<evidence type="ECO:0000256" key="7">
    <source>
        <dbReference type="ARBA" id="ARBA00023180"/>
    </source>
</evidence>
<evidence type="ECO:0000256" key="5">
    <source>
        <dbReference type="ARBA" id="ARBA00022989"/>
    </source>
</evidence>
<feature type="transmembrane region" description="Helical" evidence="8">
    <location>
        <begin position="355"/>
        <end position="373"/>
    </location>
</feature>
<evidence type="ECO:0000256" key="4">
    <source>
        <dbReference type="ARBA" id="ARBA00022692"/>
    </source>
</evidence>
<comment type="similarity">
    <text evidence="2">Belongs to the PC-esterase family. CASD1 subfamily.</text>
</comment>
<dbReference type="PANTHER" id="PTHR13533">
    <property type="entry name" value="N-ACETYLNEURAMINATE 9-O-ACETYLTRANSFERASE"/>
    <property type="match status" value="1"/>
</dbReference>
<feature type="transmembrane region" description="Helical" evidence="8">
    <location>
        <begin position="594"/>
        <end position="610"/>
    </location>
</feature>
<dbReference type="Pfam" id="PF07779">
    <property type="entry name" value="Cas1_AcylT"/>
    <property type="match status" value="1"/>
</dbReference>
<feature type="transmembrane region" description="Helical" evidence="8">
    <location>
        <begin position="478"/>
        <end position="498"/>
    </location>
</feature>
<reference evidence="10" key="1">
    <citation type="submission" date="2025-08" db="UniProtKB">
        <authorList>
            <consortium name="Ensembl"/>
        </authorList>
    </citation>
    <scope>IDENTIFICATION</scope>
</reference>
<dbReference type="GO" id="GO:0047186">
    <property type="term" value="F:N-acetylneuraminate 9-O-acetyltransferase activity"/>
    <property type="evidence" value="ECO:0007669"/>
    <property type="project" value="TreeGrafter"/>
</dbReference>
<evidence type="ECO:0000313" key="11">
    <source>
        <dbReference type="Proteomes" id="UP000261600"/>
    </source>
</evidence>
<evidence type="ECO:0000256" key="1">
    <source>
        <dbReference type="ARBA" id="ARBA00004141"/>
    </source>
</evidence>
<feature type="transmembrane region" description="Helical" evidence="8">
    <location>
        <begin position="305"/>
        <end position="324"/>
    </location>
</feature>
<feature type="transmembrane region" description="Helical" evidence="8">
    <location>
        <begin position="690"/>
        <end position="708"/>
    </location>
</feature>
<name>A0A3Q3KHR1_MONAL</name>
<evidence type="ECO:0000256" key="3">
    <source>
        <dbReference type="ARBA" id="ARBA00022679"/>
    </source>
</evidence>
<feature type="transmembrane region" description="Helical" evidence="8">
    <location>
        <begin position="385"/>
        <end position="405"/>
    </location>
</feature>
<dbReference type="Proteomes" id="UP000261600">
    <property type="component" value="Unplaced"/>
</dbReference>
<sequence length="788" mass="89898">MAVLAYSLGKRIINQHFTIKNAKLISLALVISLLVFHTASRYYGGGDSCEWLLSRGRYLGENVWQPYGCIMHKYKSNEAKTCLAEKRVAFVGDSRIRQLFYSFIKIIAPEQREEGIKVIMRTNTSDLRVFVKNDFLWYPEANNSMKERLSSWIRVSIAWSIKLHSGSREALQQYKVNLTAIAVHLQRLADHGEVYWMLQDPVNEEVLSENRKMITNQQLDLYNEAATEVLSNSKRNGSSRVKLLAASRQAALGTIAQSDDGLHMPESTRDVGAMVLMNSVCNKLLKPIDGSCCQTKPPPNLLQKLAACFFLGSALVLLVLHLLGNNHHRRPVPPDVESLEEKKPVTAAAPPGPKAPFLAVCKMGIIMGYFYLCDRADVFMKEQKFYTHSTFFIPLICIFVLGVFYSENSKETKLLNRDQTDEWKGWMQLVILIYHMSGASAFIPVYMHVRVLVAGYLFQTGYGSPVWDKYRYFGLPSVFPLQVLFRLNFLVVVLCVVMDRPYQFYYFVPLVTFWFVIIYGTLVMWPQILQKKANSSGMWHLVVLIKLLGLLLFICCFAFSQRLFENVFSVWPISELFELNGSIHEWWFRWKLDRFVMIHGMVFAFIYLVLQKRQVLSEGKGEALFSGKISNLLLFFSVVFFITYSIWASSCKTKTECNEMHPYISVFQILAFILIRNIPGYARSIYSSFFAWFGKISLELFICQYHIWLAADTKGVLVLIPGNPSLNIMVSTFIFVCVAHEVSLITNDLAQVVIPKDSVALLKRLGTMGLLSMAVLLLARNSHPTPGM</sequence>
<dbReference type="GO" id="GO:0005975">
    <property type="term" value="P:carbohydrate metabolic process"/>
    <property type="evidence" value="ECO:0007669"/>
    <property type="project" value="UniProtKB-ARBA"/>
</dbReference>
<evidence type="ECO:0000256" key="6">
    <source>
        <dbReference type="ARBA" id="ARBA00023136"/>
    </source>
</evidence>
<comment type="subcellular location">
    <subcellularLocation>
        <location evidence="1">Membrane</location>
        <topology evidence="1">Multi-pass membrane protein</topology>
    </subcellularLocation>
</comment>
<keyword evidence="5 8" id="KW-1133">Transmembrane helix</keyword>
<feature type="transmembrane region" description="Helical" evidence="8">
    <location>
        <begin position="761"/>
        <end position="779"/>
    </location>
</feature>
<keyword evidence="7" id="KW-0325">Glycoprotein</keyword>
<proteinExistence type="inferred from homology"/>
<feature type="transmembrane region" description="Helical" evidence="8">
    <location>
        <begin position="631"/>
        <end position="648"/>
    </location>
</feature>
<dbReference type="AlphaFoldDB" id="A0A3Q3KHR1"/>
<feature type="transmembrane region" description="Helical" evidence="8">
    <location>
        <begin position="537"/>
        <end position="560"/>
    </location>
</feature>
<feature type="transmembrane region" description="Helical" evidence="8">
    <location>
        <begin position="728"/>
        <end position="749"/>
    </location>
</feature>
<evidence type="ECO:0000313" key="10">
    <source>
        <dbReference type="Ensembl" id="ENSMALP00000029176.1"/>
    </source>
</evidence>
<feature type="transmembrane region" description="Helical" evidence="8">
    <location>
        <begin position="504"/>
        <end position="525"/>
    </location>
</feature>
<protein>
    <recommendedName>
        <fullName evidence="9">Cas1p 10 TM acyl transferase domain-containing protein</fullName>
    </recommendedName>
</protein>
<keyword evidence="6 8" id="KW-0472">Membrane</keyword>
<dbReference type="PANTHER" id="PTHR13533:SF1">
    <property type="entry name" value="N-ACETYLNEURAMINATE 9-O-ACETYLTRANSFERASE"/>
    <property type="match status" value="1"/>
</dbReference>
<keyword evidence="4 8" id="KW-0812">Transmembrane</keyword>
<keyword evidence="3" id="KW-0808">Transferase</keyword>
<dbReference type="InterPro" id="IPR012419">
    <property type="entry name" value="Cas1_AcylTrans_dom"/>
</dbReference>
<reference evidence="10" key="2">
    <citation type="submission" date="2025-09" db="UniProtKB">
        <authorList>
            <consortium name="Ensembl"/>
        </authorList>
    </citation>
    <scope>IDENTIFICATION</scope>
</reference>
<evidence type="ECO:0000256" key="8">
    <source>
        <dbReference type="SAM" id="Phobius"/>
    </source>
</evidence>
<dbReference type="STRING" id="43700.ENSMALP00000029176"/>
<dbReference type="Ensembl" id="ENSMALT00000029699.1">
    <property type="protein sequence ID" value="ENSMALP00000029176.1"/>
    <property type="gene ID" value="ENSMALG00000020166.1"/>
</dbReference>
<dbReference type="GO" id="GO:0000139">
    <property type="term" value="C:Golgi membrane"/>
    <property type="evidence" value="ECO:0007669"/>
    <property type="project" value="TreeGrafter"/>
</dbReference>